<evidence type="ECO:0000313" key="2">
    <source>
        <dbReference type="EMBL" id="KAK8094992.1"/>
    </source>
</evidence>
<comment type="caution">
    <text evidence="2">The sequence shown here is derived from an EMBL/GenBank/DDBJ whole genome shotgun (WGS) entry which is preliminary data.</text>
</comment>
<proteinExistence type="predicted"/>
<feature type="compositionally biased region" description="Low complexity" evidence="1">
    <location>
        <begin position="148"/>
        <end position="161"/>
    </location>
</feature>
<dbReference type="RefSeq" id="XP_066675765.1">
    <property type="nucleotide sequence ID" value="XM_066805992.1"/>
</dbReference>
<dbReference type="GeneID" id="92039052"/>
<organism evidence="2 3">
    <name type="scientific">Apiospora hydei</name>
    <dbReference type="NCBI Taxonomy" id="1337664"/>
    <lineage>
        <taxon>Eukaryota</taxon>
        <taxon>Fungi</taxon>
        <taxon>Dikarya</taxon>
        <taxon>Ascomycota</taxon>
        <taxon>Pezizomycotina</taxon>
        <taxon>Sordariomycetes</taxon>
        <taxon>Xylariomycetidae</taxon>
        <taxon>Amphisphaeriales</taxon>
        <taxon>Apiosporaceae</taxon>
        <taxon>Apiospora</taxon>
    </lineage>
</organism>
<keyword evidence="3" id="KW-1185">Reference proteome</keyword>
<accession>A0ABR1XE76</accession>
<name>A0ABR1XE76_9PEZI</name>
<dbReference type="EMBL" id="JAQQWN010000002">
    <property type="protein sequence ID" value="KAK8094992.1"/>
    <property type="molecule type" value="Genomic_DNA"/>
</dbReference>
<feature type="region of interest" description="Disordered" evidence="1">
    <location>
        <begin position="139"/>
        <end position="169"/>
    </location>
</feature>
<protein>
    <submittedName>
        <fullName evidence="2">Uncharacterized protein</fullName>
    </submittedName>
</protein>
<evidence type="ECO:0000256" key="1">
    <source>
        <dbReference type="SAM" id="MobiDB-lite"/>
    </source>
</evidence>
<gene>
    <name evidence="2" type="ORF">PG997_001677</name>
</gene>
<evidence type="ECO:0000313" key="3">
    <source>
        <dbReference type="Proteomes" id="UP001433268"/>
    </source>
</evidence>
<dbReference type="Proteomes" id="UP001433268">
    <property type="component" value="Unassembled WGS sequence"/>
</dbReference>
<sequence>MSQSTGKQNDDGNLYSLMRQVITDIGALKKIQRLAGSAIDAMADVFDEFQARISDLEIGLHTNHAKTAGQARFIVQMCHNITVCQRDAATIASRIANVGKHVEINYATLAPATFVDGTPEIIQLPARVQRTTAQWGGITTETSTNEGASQAQKAPVAPQQAENIYDRLD</sequence>
<reference evidence="2 3" key="1">
    <citation type="submission" date="2023-01" db="EMBL/GenBank/DDBJ databases">
        <title>Analysis of 21 Apiospora genomes using comparative genomics revels a genus with tremendous synthesis potential of carbohydrate active enzymes and secondary metabolites.</title>
        <authorList>
            <person name="Sorensen T."/>
        </authorList>
    </citation>
    <scope>NUCLEOTIDE SEQUENCE [LARGE SCALE GENOMIC DNA]</scope>
    <source>
        <strain evidence="2 3">CBS 114990</strain>
    </source>
</reference>